<evidence type="ECO:0000256" key="3">
    <source>
        <dbReference type="ARBA" id="ARBA00019082"/>
    </source>
</evidence>
<keyword evidence="5" id="KW-0808">Transferase</keyword>
<sequence>MPVTYSSKPVPGQLRRPYYPGHKSSYLELIPEEDDEDISREDIEAFARMADITEPNKSSAKPSPPADLDQMAAAKDESLYLRPTLSKTSTSSYNDGGDYLSAGYTSNGGSTPSTPGFVHTPGSSDGNGNFESFGQNDFPPVDRLTMFDILENLALPQRLEKMQHAVHVQAEKVRRQRARLASRAVSSKNNLVDEWRKRVPLAPDEQLSKYRRRMRNAVDRIGKRWNDSKNVTLKEKISFVTAVLNIFISAYMMPAFPEYFHYWYTVQLIYFMPIRWIRYHKIGYHYFLADLCYFVNFLLVLTIWIFPRSKRLFISTYCLAFGNNAIAIAMWRNSLVFHSLDKVTSLFIHIMPCATLHVMTHLLSETQQRKMFPALHTIKYSLPGAPEHYTLWDMILWATLPYAVWQLSYHFLITVRKRSKIAAGRPTSFTWLRRSYKGNFLGKFVLGFPESLQETVFMCIQYTYALLTMLPCPLWFWYSWASAAFMLIMFTWASWNGATYYIDAYGKRMEKELEQLRKEVQRMSKSPDITGMDGTSPINSPGGPQGLDGVLDGASKSTALDLGPAAVPADGDGPIHRRTRSEESVPTTIGTDDLATPGLEMGGIRDMANPADIGSTNDTPDVGGPSLTDEEIKKME</sequence>
<evidence type="ECO:0000256" key="9">
    <source>
        <dbReference type="ARBA" id="ARBA00023136"/>
    </source>
</evidence>
<keyword evidence="16" id="KW-1185">Reference proteome</keyword>
<evidence type="ECO:0000256" key="8">
    <source>
        <dbReference type="ARBA" id="ARBA00023098"/>
    </source>
</evidence>
<feature type="transmembrane region" description="Helical" evidence="14">
    <location>
        <begin position="312"/>
        <end position="331"/>
    </location>
</feature>
<gene>
    <name evidence="15" type="ORF">R9X50_00085300</name>
</gene>
<dbReference type="GO" id="GO:0016746">
    <property type="term" value="F:acyltransferase activity"/>
    <property type="evidence" value="ECO:0007669"/>
    <property type="project" value="UniProtKB-KW"/>
</dbReference>
<keyword evidence="9 14" id="KW-0472">Membrane</keyword>
<feature type="region of interest" description="Disordered" evidence="13">
    <location>
        <begin position="565"/>
        <end position="636"/>
    </location>
</feature>
<dbReference type="AlphaFoldDB" id="A0AAQ3LY21"/>
<comment type="subcellular location">
    <subcellularLocation>
        <location evidence="1">Membrane</location>
        <topology evidence="1">Multi-pass membrane protein</topology>
    </subcellularLocation>
</comment>
<evidence type="ECO:0000256" key="14">
    <source>
        <dbReference type="SAM" id="Phobius"/>
    </source>
</evidence>
<evidence type="ECO:0000256" key="2">
    <source>
        <dbReference type="ARBA" id="ARBA00006675"/>
    </source>
</evidence>
<dbReference type="GO" id="GO:0016020">
    <property type="term" value="C:membrane"/>
    <property type="evidence" value="ECO:0007669"/>
    <property type="project" value="UniProtKB-SubCell"/>
</dbReference>
<keyword evidence="11" id="KW-1208">Phospholipid metabolism</keyword>
<keyword evidence="7 14" id="KW-1133">Transmembrane helix</keyword>
<dbReference type="PANTHER" id="PTHR31201:SF1">
    <property type="entry name" value="GLYCEROPHOSPHOCHOLINE ACYLTRANSFERASE 1"/>
    <property type="match status" value="1"/>
</dbReference>
<evidence type="ECO:0000256" key="13">
    <source>
        <dbReference type="SAM" id="MobiDB-lite"/>
    </source>
</evidence>
<feature type="transmembrane region" description="Helical" evidence="14">
    <location>
        <begin position="284"/>
        <end position="306"/>
    </location>
</feature>
<feature type="transmembrane region" description="Helical" evidence="14">
    <location>
        <begin position="237"/>
        <end position="253"/>
    </location>
</feature>
<dbReference type="EMBL" id="CP138580">
    <property type="protein sequence ID" value="WPG98068.1"/>
    <property type="molecule type" value="Genomic_DNA"/>
</dbReference>
<dbReference type="Proteomes" id="UP001303373">
    <property type="component" value="Chromosome 1"/>
</dbReference>
<dbReference type="GO" id="GO:0006656">
    <property type="term" value="P:phosphatidylcholine biosynthetic process"/>
    <property type="evidence" value="ECO:0007669"/>
    <property type="project" value="TreeGrafter"/>
</dbReference>
<evidence type="ECO:0000256" key="12">
    <source>
        <dbReference type="ARBA" id="ARBA00023315"/>
    </source>
</evidence>
<evidence type="ECO:0000256" key="5">
    <source>
        <dbReference type="ARBA" id="ARBA00022679"/>
    </source>
</evidence>
<comment type="similarity">
    <text evidence="2">Belongs to the GPC1 family.</text>
</comment>
<feature type="transmembrane region" description="Helical" evidence="14">
    <location>
        <begin position="484"/>
        <end position="502"/>
    </location>
</feature>
<keyword evidence="10" id="KW-0594">Phospholipid biosynthesis</keyword>
<dbReference type="PANTHER" id="PTHR31201">
    <property type="entry name" value="OS01G0585100 PROTEIN"/>
    <property type="match status" value="1"/>
</dbReference>
<feature type="region of interest" description="Disordered" evidence="13">
    <location>
        <begin position="1"/>
        <end position="21"/>
    </location>
</feature>
<evidence type="ECO:0000256" key="6">
    <source>
        <dbReference type="ARBA" id="ARBA00022692"/>
    </source>
</evidence>
<evidence type="ECO:0000256" key="7">
    <source>
        <dbReference type="ARBA" id="ARBA00022989"/>
    </source>
</evidence>
<accession>A0AAQ3LY21</accession>
<evidence type="ECO:0000313" key="16">
    <source>
        <dbReference type="Proteomes" id="UP001303373"/>
    </source>
</evidence>
<keyword evidence="8" id="KW-0443">Lipid metabolism</keyword>
<name>A0AAQ3LY21_9PEZI</name>
<keyword evidence="12" id="KW-0012">Acyltransferase</keyword>
<evidence type="ECO:0000256" key="10">
    <source>
        <dbReference type="ARBA" id="ARBA00023209"/>
    </source>
</evidence>
<proteinExistence type="inferred from homology"/>
<keyword evidence="6 14" id="KW-0812">Transmembrane</keyword>
<keyword evidence="4" id="KW-0444">Lipid biosynthesis</keyword>
<dbReference type="Pfam" id="PF10998">
    <property type="entry name" value="DUF2838"/>
    <property type="match status" value="1"/>
</dbReference>
<feature type="region of interest" description="Disordered" evidence="13">
    <location>
        <begin position="524"/>
        <end position="544"/>
    </location>
</feature>
<evidence type="ECO:0000256" key="1">
    <source>
        <dbReference type="ARBA" id="ARBA00004141"/>
    </source>
</evidence>
<evidence type="ECO:0000313" key="15">
    <source>
        <dbReference type="EMBL" id="WPG98068.1"/>
    </source>
</evidence>
<evidence type="ECO:0000256" key="11">
    <source>
        <dbReference type="ARBA" id="ARBA00023264"/>
    </source>
</evidence>
<dbReference type="InterPro" id="IPR021261">
    <property type="entry name" value="GPCAT"/>
</dbReference>
<protein>
    <recommendedName>
        <fullName evidence="3">Glycerophosphocholine acyltransferase 1</fullName>
    </recommendedName>
</protein>
<evidence type="ECO:0000256" key="4">
    <source>
        <dbReference type="ARBA" id="ARBA00022516"/>
    </source>
</evidence>
<feature type="transmembrane region" description="Helical" evidence="14">
    <location>
        <begin position="394"/>
        <end position="415"/>
    </location>
</feature>
<reference evidence="15 16" key="1">
    <citation type="submission" date="2023-11" db="EMBL/GenBank/DDBJ databases">
        <title>An acidophilic fungus is an integral part of prey digestion in a carnivorous sundew plant.</title>
        <authorList>
            <person name="Tsai I.J."/>
        </authorList>
    </citation>
    <scope>NUCLEOTIDE SEQUENCE [LARGE SCALE GENOMIC DNA]</scope>
    <source>
        <strain evidence="15">169a</strain>
    </source>
</reference>
<organism evidence="15 16">
    <name type="scientific">Acrodontium crateriforme</name>
    <dbReference type="NCBI Taxonomy" id="150365"/>
    <lineage>
        <taxon>Eukaryota</taxon>
        <taxon>Fungi</taxon>
        <taxon>Dikarya</taxon>
        <taxon>Ascomycota</taxon>
        <taxon>Pezizomycotina</taxon>
        <taxon>Dothideomycetes</taxon>
        <taxon>Dothideomycetidae</taxon>
        <taxon>Mycosphaerellales</taxon>
        <taxon>Teratosphaeriaceae</taxon>
        <taxon>Acrodontium</taxon>
    </lineage>
</organism>